<keyword evidence="8" id="KW-0137">Centromere</keyword>
<evidence type="ECO:0000256" key="9">
    <source>
        <dbReference type="SAM" id="MobiDB-lite"/>
    </source>
</evidence>
<dbReference type="GO" id="GO:0000775">
    <property type="term" value="C:chromosome, centromeric region"/>
    <property type="evidence" value="ECO:0007669"/>
    <property type="project" value="UniProtKB-SubCell"/>
</dbReference>
<keyword evidence="4" id="KW-0132">Cell division</keyword>
<gene>
    <name evidence="10" type="ORF">GBAR_LOCUS4545</name>
</gene>
<keyword evidence="3" id="KW-0158">Chromosome</keyword>
<evidence type="ECO:0000256" key="7">
    <source>
        <dbReference type="ARBA" id="ARBA00023306"/>
    </source>
</evidence>
<sequence>MGMGNFCPSAGGTNMSMSALRPRRKCASLSLSYQEPSLKCKLRRGDPFTDQAAADWNLPDHKDRKKKTSGKSNILTQRKVLREVQNQL</sequence>
<dbReference type="AlphaFoldDB" id="A0AA35R741"/>
<evidence type="ECO:0000313" key="11">
    <source>
        <dbReference type="Proteomes" id="UP001174909"/>
    </source>
</evidence>
<proteinExistence type="inferred from homology"/>
<feature type="region of interest" description="Disordered" evidence="9">
    <location>
        <begin position="1"/>
        <end position="20"/>
    </location>
</feature>
<evidence type="ECO:0000256" key="1">
    <source>
        <dbReference type="ARBA" id="ARBA00004584"/>
    </source>
</evidence>
<dbReference type="EMBL" id="CASHTH010000659">
    <property type="protein sequence ID" value="CAI8006058.1"/>
    <property type="molecule type" value="Genomic_DNA"/>
</dbReference>
<comment type="caution">
    <text evidence="10">The sequence shown here is derived from an EMBL/GenBank/DDBJ whole genome shotgun (WGS) entry which is preliminary data.</text>
</comment>
<dbReference type="GO" id="GO:0007059">
    <property type="term" value="P:chromosome segregation"/>
    <property type="evidence" value="ECO:0007669"/>
    <property type="project" value="UniProtKB-KW"/>
</dbReference>
<dbReference type="GO" id="GO:0051301">
    <property type="term" value="P:cell division"/>
    <property type="evidence" value="ECO:0007669"/>
    <property type="project" value="UniProtKB-KW"/>
</dbReference>
<evidence type="ECO:0000256" key="4">
    <source>
        <dbReference type="ARBA" id="ARBA00022618"/>
    </source>
</evidence>
<accession>A0AA35R741</accession>
<dbReference type="InterPro" id="IPR038889">
    <property type="entry name" value="Shugoshin1/2"/>
</dbReference>
<reference evidence="10" key="1">
    <citation type="submission" date="2023-03" db="EMBL/GenBank/DDBJ databases">
        <authorList>
            <person name="Steffen K."/>
            <person name="Cardenas P."/>
        </authorList>
    </citation>
    <scope>NUCLEOTIDE SEQUENCE</scope>
</reference>
<keyword evidence="6" id="KW-0175">Coiled coil</keyword>
<keyword evidence="7" id="KW-0131">Cell cycle</keyword>
<keyword evidence="11" id="KW-1185">Reference proteome</keyword>
<dbReference type="PANTHER" id="PTHR21577:SF3">
    <property type="entry name" value="SHUGOSHIN 1-RELATED"/>
    <property type="match status" value="1"/>
</dbReference>
<evidence type="ECO:0000256" key="2">
    <source>
        <dbReference type="ARBA" id="ARBA00010845"/>
    </source>
</evidence>
<evidence type="ECO:0000256" key="5">
    <source>
        <dbReference type="ARBA" id="ARBA00022829"/>
    </source>
</evidence>
<evidence type="ECO:0000313" key="10">
    <source>
        <dbReference type="EMBL" id="CAI8006058.1"/>
    </source>
</evidence>
<comment type="similarity">
    <text evidence="2">Belongs to the shugoshin family.</text>
</comment>
<dbReference type="PANTHER" id="PTHR21577">
    <property type="entry name" value="SHUGOSHIN"/>
    <property type="match status" value="1"/>
</dbReference>
<name>A0AA35R741_GEOBA</name>
<protein>
    <submittedName>
        <fullName evidence="10">Uncharacterized protein</fullName>
    </submittedName>
</protein>
<dbReference type="Proteomes" id="UP001174909">
    <property type="component" value="Unassembled WGS sequence"/>
</dbReference>
<evidence type="ECO:0000256" key="6">
    <source>
        <dbReference type="ARBA" id="ARBA00023054"/>
    </source>
</evidence>
<keyword evidence="5" id="KW-0159">Chromosome partition</keyword>
<evidence type="ECO:0000256" key="3">
    <source>
        <dbReference type="ARBA" id="ARBA00022454"/>
    </source>
</evidence>
<evidence type="ECO:0000256" key="8">
    <source>
        <dbReference type="ARBA" id="ARBA00023328"/>
    </source>
</evidence>
<feature type="region of interest" description="Disordered" evidence="9">
    <location>
        <begin position="51"/>
        <end position="74"/>
    </location>
</feature>
<organism evidence="10 11">
    <name type="scientific">Geodia barretti</name>
    <name type="common">Barrett's horny sponge</name>
    <dbReference type="NCBI Taxonomy" id="519541"/>
    <lineage>
        <taxon>Eukaryota</taxon>
        <taxon>Metazoa</taxon>
        <taxon>Porifera</taxon>
        <taxon>Demospongiae</taxon>
        <taxon>Heteroscleromorpha</taxon>
        <taxon>Tetractinellida</taxon>
        <taxon>Astrophorina</taxon>
        <taxon>Geodiidae</taxon>
        <taxon>Geodia</taxon>
    </lineage>
</organism>
<comment type="subcellular location">
    <subcellularLocation>
        <location evidence="1">Chromosome</location>
        <location evidence="1">Centromere</location>
    </subcellularLocation>
</comment>